<gene>
    <name evidence="2" type="ORF">LLUT_LOCUS14054</name>
</gene>
<name>A0AAV1WUR9_LUPLU</name>
<proteinExistence type="predicted"/>
<dbReference type="Proteomes" id="UP001497480">
    <property type="component" value="Unassembled WGS sequence"/>
</dbReference>
<feature type="region of interest" description="Disordered" evidence="1">
    <location>
        <begin position="35"/>
        <end position="77"/>
    </location>
</feature>
<evidence type="ECO:0000256" key="1">
    <source>
        <dbReference type="SAM" id="MobiDB-lite"/>
    </source>
</evidence>
<feature type="compositionally biased region" description="Polar residues" evidence="1">
    <location>
        <begin position="50"/>
        <end position="59"/>
    </location>
</feature>
<dbReference type="EMBL" id="CAXHTB010000009">
    <property type="protein sequence ID" value="CAL0312994.1"/>
    <property type="molecule type" value="Genomic_DNA"/>
</dbReference>
<reference evidence="2 3" key="1">
    <citation type="submission" date="2024-03" db="EMBL/GenBank/DDBJ databases">
        <authorList>
            <person name="Martinez-Hernandez J."/>
        </authorList>
    </citation>
    <scope>NUCLEOTIDE SEQUENCE [LARGE SCALE GENOMIC DNA]</scope>
</reference>
<evidence type="ECO:0000313" key="2">
    <source>
        <dbReference type="EMBL" id="CAL0312994.1"/>
    </source>
</evidence>
<protein>
    <submittedName>
        <fullName evidence="2">Uncharacterized protein</fullName>
    </submittedName>
</protein>
<keyword evidence="3" id="KW-1185">Reference proteome</keyword>
<evidence type="ECO:0000313" key="3">
    <source>
        <dbReference type="Proteomes" id="UP001497480"/>
    </source>
</evidence>
<dbReference type="AlphaFoldDB" id="A0AAV1WUR9"/>
<organism evidence="2 3">
    <name type="scientific">Lupinus luteus</name>
    <name type="common">European yellow lupine</name>
    <dbReference type="NCBI Taxonomy" id="3873"/>
    <lineage>
        <taxon>Eukaryota</taxon>
        <taxon>Viridiplantae</taxon>
        <taxon>Streptophyta</taxon>
        <taxon>Embryophyta</taxon>
        <taxon>Tracheophyta</taxon>
        <taxon>Spermatophyta</taxon>
        <taxon>Magnoliopsida</taxon>
        <taxon>eudicotyledons</taxon>
        <taxon>Gunneridae</taxon>
        <taxon>Pentapetalae</taxon>
        <taxon>rosids</taxon>
        <taxon>fabids</taxon>
        <taxon>Fabales</taxon>
        <taxon>Fabaceae</taxon>
        <taxon>Papilionoideae</taxon>
        <taxon>50 kb inversion clade</taxon>
        <taxon>genistoids sensu lato</taxon>
        <taxon>core genistoids</taxon>
        <taxon>Genisteae</taxon>
        <taxon>Lupinus</taxon>
    </lineage>
</organism>
<comment type="caution">
    <text evidence="2">The sequence shown here is derived from an EMBL/GenBank/DDBJ whole genome shotgun (WGS) entry which is preliminary data.</text>
</comment>
<sequence length="77" mass="8527">MINIINSVDTHYAEVQNQPHPPSSYQQCSYMDASAHRLSGHSQEAAPLSLESSYASNGHSYEEGGQDPDHLLRVKDE</sequence>
<feature type="compositionally biased region" description="Basic and acidic residues" evidence="1">
    <location>
        <begin position="67"/>
        <end position="77"/>
    </location>
</feature>
<accession>A0AAV1WUR9</accession>